<keyword evidence="3" id="KW-1185">Reference proteome</keyword>
<proteinExistence type="predicted"/>
<dbReference type="RefSeq" id="WP_025608794.1">
    <property type="nucleotide sequence ID" value="NZ_CP021235.1"/>
</dbReference>
<dbReference type="InterPro" id="IPR000944">
    <property type="entry name" value="Tscrpt_reg_Rrf2"/>
</dbReference>
<evidence type="ECO:0000313" key="2">
    <source>
        <dbReference type="EMBL" id="ARS37167.1"/>
    </source>
</evidence>
<dbReference type="GO" id="GO:0003677">
    <property type="term" value="F:DNA binding"/>
    <property type="evidence" value="ECO:0007669"/>
    <property type="project" value="UniProtKB-KW"/>
</dbReference>
<dbReference type="NCBIfam" id="TIGR00738">
    <property type="entry name" value="rrf2_super"/>
    <property type="match status" value="1"/>
</dbReference>
<name>A0A1X9YW67_9BACT</name>
<protein>
    <recommendedName>
        <fullName evidence="4">Rrf2 family transcriptional regulator</fullName>
    </recommendedName>
</protein>
<dbReference type="OrthoDB" id="9795923at2"/>
<dbReference type="STRING" id="709015.GCA_000472485_03633"/>
<dbReference type="Gene3D" id="1.10.10.10">
    <property type="entry name" value="Winged helix-like DNA-binding domain superfamily/Winged helix DNA-binding domain"/>
    <property type="match status" value="1"/>
</dbReference>
<dbReference type="PROSITE" id="PS51197">
    <property type="entry name" value="HTH_RRF2_2"/>
    <property type="match status" value="1"/>
</dbReference>
<dbReference type="PANTHER" id="PTHR33221:SF4">
    <property type="entry name" value="HTH-TYPE TRANSCRIPTIONAL REPRESSOR NSRR"/>
    <property type="match status" value="1"/>
</dbReference>
<dbReference type="Pfam" id="PF02082">
    <property type="entry name" value="Rrf2"/>
    <property type="match status" value="1"/>
</dbReference>
<dbReference type="PANTHER" id="PTHR33221">
    <property type="entry name" value="WINGED HELIX-TURN-HELIX TRANSCRIPTIONAL REGULATOR, RRF2 FAMILY"/>
    <property type="match status" value="1"/>
</dbReference>
<evidence type="ECO:0008006" key="4">
    <source>
        <dbReference type="Google" id="ProtNLM"/>
    </source>
</evidence>
<gene>
    <name evidence="2" type="ORF">CA264_17985</name>
</gene>
<dbReference type="InterPro" id="IPR036388">
    <property type="entry name" value="WH-like_DNA-bd_sf"/>
</dbReference>
<accession>A0A1X9YW67</accession>
<reference evidence="3" key="1">
    <citation type="submission" date="2017-05" db="EMBL/GenBank/DDBJ databases">
        <authorList>
            <person name="Ray J."/>
            <person name="Price M."/>
            <person name="Deutschbauer A."/>
        </authorList>
    </citation>
    <scope>NUCLEOTIDE SEQUENCE [LARGE SCALE GENOMIC DNA]</scope>
    <source>
        <strain evidence="3">DSM 19842</strain>
    </source>
</reference>
<dbReference type="KEGG" id="pact:CA264_17985"/>
<dbReference type="GO" id="GO:0003700">
    <property type="term" value="F:DNA-binding transcription factor activity"/>
    <property type="evidence" value="ECO:0007669"/>
    <property type="project" value="TreeGrafter"/>
</dbReference>
<sequence>MKLNHFTDIGLRICMYMAQKQQHNAATTISELSERLCISRNHLVKVVQFLSNNKILAATRGRGGGLRLGDKAGSIRIGQLVQLLEQSSNLINCQSISCVLDGSCLLKLALDSAYQAFIEHLDHFSLQDVTAGKAGVLLQQLIQPSIAISVDPVDIQA</sequence>
<dbReference type="Proteomes" id="UP000266292">
    <property type="component" value="Chromosome"/>
</dbReference>
<dbReference type="EMBL" id="CP021235">
    <property type="protein sequence ID" value="ARS37167.1"/>
    <property type="molecule type" value="Genomic_DNA"/>
</dbReference>
<evidence type="ECO:0000313" key="3">
    <source>
        <dbReference type="Proteomes" id="UP000266292"/>
    </source>
</evidence>
<dbReference type="AlphaFoldDB" id="A0A1X9YW67"/>
<evidence type="ECO:0000256" key="1">
    <source>
        <dbReference type="ARBA" id="ARBA00023125"/>
    </source>
</evidence>
<organism evidence="2 3">
    <name type="scientific">Pontibacter actiniarum</name>
    <dbReference type="NCBI Taxonomy" id="323450"/>
    <lineage>
        <taxon>Bacteria</taxon>
        <taxon>Pseudomonadati</taxon>
        <taxon>Bacteroidota</taxon>
        <taxon>Cytophagia</taxon>
        <taxon>Cytophagales</taxon>
        <taxon>Hymenobacteraceae</taxon>
        <taxon>Pontibacter</taxon>
    </lineage>
</organism>
<dbReference type="GO" id="GO:0005829">
    <property type="term" value="C:cytosol"/>
    <property type="evidence" value="ECO:0007669"/>
    <property type="project" value="TreeGrafter"/>
</dbReference>
<keyword evidence="1" id="KW-0238">DNA-binding</keyword>
<dbReference type="InterPro" id="IPR036390">
    <property type="entry name" value="WH_DNA-bd_sf"/>
</dbReference>
<dbReference type="SUPFAM" id="SSF46785">
    <property type="entry name" value="Winged helix' DNA-binding domain"/>
    <property type="match status" value="1"/>
</dbReference>